<comment type="caution">
    <text evidence="1">The sequence shown here is derived from an EMBL/GenBank/DDBJ whole genome shotgun (WGS) entry which is preliminary data.</text>
</comment>
<name>A0A1F6ECD4_9BACT</name>
<dbReference type="EMBL" id="MFLP01000005">
    <property type="protein sequence ID" value="OGG71277.1"/>
    <property type="molecule type" value="Genomic_DNA"/>
</dbReference>
<protein>
    <submittedName>
        <fullName evidence="1">Uncharacterized protein</fullName>
    </submittedName>
</protein>
<gene>
    <name evidence="1" type="ORF">A3F27_02420</name>
</gene>
<dbReference type="Proteomes" id="UP000176689">
    <property type="component" value="Unassembled WGS sequence"/>
</dbReference>
<sequence>MASFEKFVQQVKKLSGFERIPQHTHKVALSSALETVSSELTKTPDRRIRTPFDLPIAKGSIKKEDLEKWGVQPIELGGLHDRDGTLIVSTGHPVSTGYDWPDNTYDLYSPSQKFARDANYLADKRRDYKQPFHIHNHPPTPEASSRSGPIGRIERERAAPSWSDLIHSPVELIMADMILTKSSVILYKFKSYEHKREVLSDKQAYQENSMTENLNMLRSREVIIAEIPFSDPRINAVLDFMNGVTTWEETRQKIVGT</sequence>
<proteinExistence type="predicted"/>
<organism evidence="1 2">
    <name type="scientific">Candidatus Kaiserbacteria bacterium RIFCSPHIGHO2_12_FULL_53_13</name>
    <dbReference type="NCBI Taxonomy" id="1798502"/>
    <lineage>
        <taxon>Bacteria</taxon>
        <taxon>Candidatus Kaiseribacteriota</taxon>
    </lineage>
</organism>
<evidence type="ECO:0000313" key="1">
    <source>
        <dbReference type="EMBL" id="OGG71277.1"/>
    </source>
</evidence>
<reference evidence="1 2" key="1">
    <citation type="journal article" date="2016" name="Nat. Commun.">
        <title>Thousands of microbial genomes shed light on interconnected biogeochemical processes in an aquifer system.</title>
        <authorList>
            <person name="Anantharaman K."/>
            <person name="Brown C.T."/>
            <person name="Hug L.A."/>
            <person name="Sharon I."/>
            <person name="Castelle C.J."/>
            <person name="Probst A.J."/>
            <person name="Thomas B.C."/>
            <person name="Singh A."/>
            <person name="Wilkins M.J."/>
            <person name="Karaoz U."/>
            <person name="Brodie E.L."/>
            <person name="Williams K.H."/>
            <person name="Hubbard S.S."/>
            <person name="Banfield J.F."/>
        </authorList>
    </citation>
    <scope>NUCLEOTIDE SEQUENCE [LARGE SCALE GENOMIC DNA]</scope>
</reference>
<dbReference type="AlphaFoldDB" id="A0A1F6ECD4"/>
<accession>A0A1F6ECD4</accession>
<evidence type="ECO:0000313" key="2">
    <source>
        <dbReference type="Proteomes" id="UP000176689"/>
    </source>
</evidence>